<keyword evidence="3" id="KW-1185">Reference proteome</keyword>
<dbReference type="EMBL" id="OW152816">
    <property type="protein sequence ID" value="CAH2066952.1"/>
    <property type="molecule type" value="Genomic_DNA"/>
</dbReference>
<gene>
    <name evidence="2" type="ORF">IPOD504_LOCUS13659</name>
</gene>
<feature type="transmembrane region" description="Helical" evidence="1">
    <location>
        <begin position="6"/>
        <end position="26"/>
    </location>
</feature>
<organism evidence="2 3">
    <name type="scientific">Iphiclides podalirius</name>
    <name type="common">scarce swallowtail</name>
    <dbReference type="NCBI Taxonomy" id="110791"/>
    <lineage>
        <taxon>Eukaryota</taxon>
        <taxon>Metazoa</taxon>
        <taxon>Ecdysozoa</taxon>
        <taxon>Arthropoda</taxon>
        <taxon>Hexapoda</taxon>
        <taxon>Insecta</taxon>
        <taxon>Pterygota</taxon>
        <taxon>Neoptera</taxon>
        <taxon>Endopterygota</taxon>
        <taxon>Lepidoptera</taxon>
        <taxon>Glossata</taxon>
        <taxon>Ditrysia</taxon>
        <taxon>Papilionoidea</taxon>
        <taxon>Papilionidae</taxon>
        <taxon>Papilioninae</taxon>
        <taxon>Iphiclides</taxon>
    </lineage>
</organism>
<accession>A0ABN8J1A3</accession>
<evidence type="ECO:0000313" key="3">
    <source>
        <dbReference type="Proteomes" id="UP000837857"/>
    </source>
</evidence>
<name>A0ABN8J1A3_9NEOP</name>
<keyword evidence="1" id="KW-0812">Transmembrane</keyword>
<evidence type="ECO:0000313" key="2">
    <source>
        <dbReference type="EMBL" id="CAH2066952.1"/>
    </source>
</evidence>
<reference evidence="2" key="1">
    <citation type="submission" date="2022-03" db="EMBL/GenBank/DDBJ databases">
        <authorList>
            <person name="Martin H S."/>
        </authorList>
    </citation>
    <scope>NUCLEOTIDE SEQUENCE</scope>
</reference>
<sequence>MHRAAAVVILITHEIVLHSYTLIGVLSRFLARRTEHESTALRGTTEKHIQITALCKAADEFGVRAMAPALPAAVRTYNLIFAIYEVRGRGP</sequence>
<protein>
    <submittedName>
        <fullName evidence="2">Uncharacterized protein</fullName>
    </submittedName>
</protein>
<keyword evidence="1" id="KW-0472">Membrane</keyword>
<proteinExistence type="predicted"/>
<evidence type="ECO:0000256" key="1">
    <source>
        <dbReference type="SAM" id="Phobius"/>
    </source>
</evidence>
<dbReference type="Proteomes" id="UP000837857">
    <property type="component" value="Chromosome 4"/>
</dbReference>
<keyword evidence="1" id="KW-1133">Transmembrane helix</keyword>
<feature type="non-terminal residue" evidence="2">
    <location>
        <position position="91"/>
    </location>
</feature>